<dbReference type="InterPro" id="IPR036259">
    <property type="entry name" value="MFS_trans_sf"/>
</dbReference>
<evidence type="ECO:0000313" key="9">
    <source>
        <dbReference type="EMBL" id="RWS10442.1"/>
    </source>
</evidence>
<name>A0A3S3P273_9ACAR</name>
<dbReference type="GO" id="GO:0016324">
    <property type="term" value="C:apical plasma membrane"/>
    <property type="evidence" value="ECO:0007669"/>
    <property type="project" value="TreeGrafter"/>
</dbReference>
<keyword evidence="6 7" id="KW-0472">Membrane</keyword>
<evidence type="ECO:0000256" key="6">
    <source>
        <dbReference type="ARBA" id="ARBA00023136"/>
    </source>
</evidence>
<keyword evidence="4 7" id="KW-0812">Transmembrane</keyword>
<reference evidence="9 10" key="1">
    <citation type="journal article" date="2018" name="Gigascience">
        <title>Genomes of trombidid mites reveal novel predicted allergens and laterally-transferred genes associated with secondary metabolism.</title>
        <authorList>
            <person name="Dong X."/>
            <person name="Chaisiri K."/>
            <person name="Xia D."/>
            <person name="Armstrong S.D."/>
            <person name="Fang Y."/>
            <person name="Donnelly M.J."/>
            <person name="Kadowaki T."/>
            <person name="McGarry J.W."/>
            <person name="Darby A.C."/>
            <person name="Makepeace B.L."/>
        </authorList>
    </citation>
    <scope>NUCLEOTIDE SEQUENCE [LARGE SCALE GENOMIC DNA]</scope>
    <source>
        <strain evidence="9">UoL-WK</strain>
    </source>
</reference>
<dbReference type="PANTHER" id="PTHR48020:SF12">
    <property type="entry name" value="PROTON MYO-INOSITOL COTRANSPORTER"/>
    <property type="match status" value="1"/>
</dbReference>
<keyword evidence="3" id="KW-0813">Transport</keyword>
<feature type="transmembrane region" description="Helical" evidence="7">
    <location>
        <begin position="113"/>
        <end position="140"/>
    </location>
</feature>
<gene>
    <name evidence="9" type="ORF">B4U79_09478</name>
</gene>
<feature type="transmembrane region" description="Helical" evidence="7">
    <location>
        <begin position="180"/>
        <end position="200"/>
    </location>
</feature>
<dbReference type="Proteomes" id="UP000285301">
    <property type="component" value="Unassembled WGS sequence"/>
</dbReference>
<evidence type="ECO:0000256" key="5">
    <source>
        <dbReference type="ARBA" id="ARBA00022989"/>
    </source>
</evidence>
<sequence>MTEVEVCEDSATVVAGIFSSNEKTGWRFMVGIAAIPAAVQLVGFIFTPESPRYLVRRGKLDKALKLLRKIQPKNPKVEHQIELIRKNSEECESKASIFKMLRRICKTRTVRKALFVGSCLHIFQQMVGINTVMYYTATIIKNAGFKNKSTAIWLSSIVAFVPVAVTFLSFYLLEKIGRRITFLISLVGTVFSLFALAVTFRMIDSSQPNTLWLNNTEALDNNNASLNCMEANRKEDCSRCTSFVECGICYKIESVDSVKMDCLPIDAKAEVRSAFGMCKNGTDNEQKIFWEPEDCPTLQKTLYSILLHKALLTALGTNSNKVLDTNSKTI</sequence>
<dbReference type="PROSITE" id="PS50850">
    <property type="entry name" value="MFS"/>
    <property type="match status" value="1"/>
</dbReference>
<comment type="subcellular location">
    <subcellularLocation>
        <location evidence="1">Membrane</location>
        <topology evidence="1">Multi-pass membrane protein</topology>
    </subcellularLocation>
</comment>
<proteinExistence type="inferred from homology"/>
<protein>
    <submittedName>
        <fullName evidence="9">Proton myo-inositol cotransporter-like protein</fullName>
    </submittedName>
</protein>
<evidence type="ECO:0000256" key="4">
    <source>
        <dbReference type="ARBA" id="ARBA00022692"/>
    </source>
</evidence>
<dbReference type="STRING" id="1965070.A0A3S3P273"/>
<feature type="domain" description="Major facilitator superfamily (MFS) profile" evidence="8">
    <location>
        <begin position="1"/>
        <end position="330"/>
    </location>
</feature>
<dbReference type="AlphaFoldDB" id="A0A3S3P273"/>
<evidence type="ECO:0000259" key="8">
    <source>
        <dbReference type="PROSITE" id="PS50850"/>
    </source>
</evidence>
<dbReference type="InterPro" id="IPR020846">
    <property type="entry name" value="MFS_dom"/>
</dbReference>
<keyword evidence="10" id="KW-1185">Reference proteome</keyword>
<dbReference type="InterPro" id="IPR005829">
    <property type="entry name" value="Sugar_transporter_CS"/>
</dbReference>
<dbReference type="SUPFAM" id="SSF103473">
    <property type="entry name" value="MFS general substrate transporter"/>
    <property type="match status" value="1"/>
</dbReference>
<dbReference type="Pfam" id="PF00083">
    <property type="entry name" value="Sugar_tr"/>
    <property type="match status" value="1"/>
</dbReference>
<dbReference type="OrthoDB" id="4142200at2759"/>
<dbReference type="PROSITE" id="PS00216">
    <property type="entry name" value="SUGAR_TRANSPORT_1"/>
    <property type="match status" value="1"/>
</dbReference>
<evidence type="ECO:0000256" key="3">
    <source>
        <dbReference type="ARBA" id="ARBA00022448"/>
    </source>
</evidence>
<dbReference type="InterPro" id="IPR005828">
    <property type="entry name" value="MFS_sugar_transport-like"/>
</dbReference>
<dbReference type="GO" id="GO:0005366">
    <property type="term" value="F:myo-inositol:proton symporter activity"/>
    <property type="evidence" value="ECO:0007669"/>
    <property type="project" value="TreeGrafter"/>
</dbReference>
<dbReference type="EMBL" id="NCKU01002092">
    <property type="protein sequence ID" value="RWS10442.1"/>
    <property type="molecule type" value="Genomic_DNA"/>
</dbReference>
<dbReference type="Gene3D" id="1.20.1250.20">
    <property type="entry name" value="MFS general substrate transporter like domains"/>
    <property type="match status" value="1"/>
</dbReference>
<dbReference type="PANTHER" id="PTHR48020">
    <property type="entry name" value="PROTON MYO-INOSITOL COTRANSPORTER"/>
    <property type="match status" value="1"/>
</dbReference>
<evidence type="ECO:0000256" key="1">
    <source>
        <dbReference type="ARBA" id="ARBA00004141"/>
    </source>
</evidence>
<feature type="transmembrane region" description="Helical" evidence="7">
    <location>
        <begin position="152"/>
        <end position="173"/>
    </location>
</feature>
<comment type="caution">
    <text evidence="9">The sequence shown here is derived from an EMBL/GenBank/DDBJ whole genome shotgun (WGS) entry which is preliminary data.</text>
</comment>
<evidence type="ECO:0000256" key="7">
    <source>
        <dbReference type="SAM" id="Phobius"/>
    </source>
</evidence>
<dbReference type="InterPro" id="IPR050814">
    <property type="entry name" value="Myo-inositol_Transporter"/>
</dbReference>
<accession>A0A3S3P273</accession>
<evidence type="ECO:0000313" key="10">
    <source>
        <dbReference type="Proteomes" id="UP000285301"/>
    </source>
</evidence>
<evidence type="ECO:0000256" key="2">
    <source>
        <dbReference type="ARBA" id="ARBA00010992"/>
    </source>
</evidence>
<keyword evidence="5 7" id="KW-1133">Transmembrane helix</keyword>
<comment type="similarity">
    <text evidence="2">Belongs to the major facilitator superfamily. Sugar transporter (TC 2.A.1.1) family.</text>
</comment>
<feature type="transmembrane region" description="Helical" evidence="7">
    <location>
        <begin position="28"/>
        <end position="47"/>
    </location>
</feature>
<organism evidence="9 10">
    <name type="scientific">Dinothrombium tinctorium</name>
    <dbReference type="NCBI Taxonomy" id="1965070"/>
    <lineage>
        <taxon>Eukaryota</taxon>
        <taxon>Metazoa</taxon>
        <taxon>Ecdysozoa</taxon>
        <taxon>Arthropoda</taxon>
        <taxon>Chelicerata</taxon>
        <taxon>Arachnida</taxon>
        <taxon>Acari</taxon>
        <taxon>Acariformes</taxon>
        <taxon>Trombidiformes</taxon>
        <taxon>Prostigmata</taxon>
        <taxon>Anystina</taxon>
        <taxon>Parasitengona</taxon>
        <taxon>Trombidioidea</taxon>
        <taxon>Trombidiidae</taxon>
        <taxon>Dinothrombium</taxon>
    </lineage>
</organism>